<dbReference type="GO" id="GO:0046872">
    <property type="term" value="F:metal ion binding"/>
    <property type="evidence" value="ECO:0007669"/>
    <property type="project" value="UniProtKB-KW"/>
</dbReference>
<dbReference type="AlphaFoldDB" id="A0A095SG77"/>
<dbReference type="RefSeq" id="WP_035234464.1">
    <property type="nucleotide sequence ID" value="NZ_ARXV01000016.1"/>
</dbReference>
<dbReference type="EMBL" id="ARXV01000016">
    <property type="protein sequence ID" value="KGD63547.1"/>
    <property type="molecule type" value="Genomic_DNA"/>
</dbReference>
<reference evidence="11 12" key="1">
    <citation type="submission" date="2012-09" db="EMBL/GenBank/DDBJ databases">
        <title>Genome Sequence of alkane-degrading Bacterium Alcanivorax sp. 19-m-6.</title>
        <authorList>
            <person name="Lai Q."/>
            <person name="Shao Z."/>
        </authorList>
    </citation>
    <scope>NUCLEOTIDE SEQUENCE [LARGE SCALE GENOMIC DNA]</scope>
    <source>
        <strain evidence="11 12">19-m-6</strain>
    </source>
</reference>
<dbReference type="PATRIC" id="fig|1177154.3.peg.3225"/>
<dbReference type="Proteomes" id="UP000029444">
    <property type="component" value="Unassembled WGS sequence"/>
</dbReference>
<evidence type="ECO:0000256" key="3">
    <source>
        <dbReference type="ARBA" id="ARBA00013085"/>
    </source>
</evidence>
<sequence>MTLAIFDLDNTLIGCDSDHLWGDWLVEKGIVDAEHYKETNDQFYVDYQNGRLDILAYLRFSLKVLADNDMAQLHFWREQFLAEKLDSMWLPKAEALLQQHRDQGHTLMIITATNDFVTAPLADRLGVDHLIATVAECKKERYTGDIAGIPSYREGKVTRLHDWLKAHNETLEGSWFYSDSHNDLPLLEQVDNPVAVDPDATLDREARERGWQVISLR</sequence>
<dbReference type="InterPro" id="IPR036412">
    <property type="entry name" value="HAD-like_sf"/>
</dbReference>
<keyword evidence="6" id="KW-0378">Hydrolase</keyword>
<evidence type="ECO:0000256" key="8">
    <source>
        <dbReference type="ARBA" id="ARBA00033209"/>
    </source>
</evidence>
<dbReference type="Gene3D" id="3.40.50.1000">
    <property type="entry name" value="HAD superfamily/HAD-like"/>
    <property type="match status" value="1"/>
</dbReference>
<evidence type="ECO:0000313" key="11">
    <source>
        <dbReference type="EMBL" id="KGD63547.1"/>
    </source>
</evidence>
<organism evidence="11 12">
    <name type="scientific">Alcanivorax nanhaiticus</name>
    <dbReference type="NCBI Taxonomy" id="1177154"/>
    <lineage>
        <taxon>Bacteria</taxon>
        <taxon>Pseudomonadati</taxon>
        <taxon>Pseudomonadota</taxon>
        <taxon>Gammaproteobacteria</taxon>
        <taxon>Oceanospirillales</taxon>
        <taxon>Alcanivoracaceae</taxon>
        <taxon>Alcanivorax</taxon>
    </lineage>
</organism>
<dbReference type="CDD" id="cd02612">
    <property type="entry name" value="HAD_PGPPase"/>
    <property type="match status" value="1"/>
</dbReference>
<dbReference type="STRING" id="1177154.Y5S_03183"/>
<dbReference type="InterPro" id="IPR006385">
    <property type="entry name" value="HAD_hydro_SerB1"/>
</dbReference>
<keyword evidence="5" id="KW-0479">Metal-binding</keyword>
<comment type="similarity">
    <text evidence="2">Belongs to the HAD-like hydrolase superfamily. SerB family.</text>
</comment>
<evidence type="ECO:0000256" key="7">
    <source>
        <dbReference type="ARBA" id="ARBA00022842"/>
    </source>
</evidence>
<dbReference type="Gene3D" id="1.20.1440.100">
    <property type="entry name" value="SG protein - dephosphorylation function"/>
    <property type="match status" value="1"/>
</dbReference>
<keyword evidence="12" id="KW-1185">Reference proteome</keyword>
<evidence type="ECO:0000313" key="12">
    <source>
        <dbReference type="Proteomes" id="UP000029444"/>
    </source>
</evidence>
<comment type="catalytic activity">
    <reaction evidence="9">
        <text>L-histidinol phosphate + H2O = L-histidinol + phosphate</text>
        <dbReference type="Rhea" id="RHEA:14465"/>
        <dbReference type="ChEBI" id="CHEBI:15377"/>
        <dbReference type="ChEBI" id="CHEBI:43474"/>
        <dbReference type="ChEBI" id="CHEBI:57699"/>
        <dbReference type="ChEBI" id="CHEBI:57980"/>
        <dbReference type="EC" id="3.1.3.15"/>
    </reaction>
    <physiologicalReaction direction="left-to-right" evidence="9">
        <dbReference type="Rhea" id="RHEA:14466"/>
    </physiologicalReaction>
</comment>
<dbReference type="InterPro" id="IPR050582">
    <property type="entry name" value="HAD-like_SerB"/>
</dbReference>
<proteinExistence type="inferred from homology"/>
<evidence type="ECO:0000256" key="10">
    <source>
        <dbReference type="ARBA" id="ARBA00053547"/>
    </source>
</evidence>
<dbReference type="Pfam" id="PF12710">
    <property type="entry name" value="HAD"/>
    <property type="match status" value="1"/>
</dbReference>
<evidence type="ECO:0000256" key="2">
    <source>
        <dbReference type="ARBA" id="ARBA00009184"/>
    </source>
</evidence>
<dbReference type="eggNOG" id="COG0560">
    <property type="taxonomic scope" value="Bacteria"/>
</dbReference>
<dbReference type="NCBIfam" id="TIGR01490">
    <property type="entry name" value="HAD-SF-IB-hyp1"/>
    <property type="match status" value="1"/>
</dbReference>
<evidence type="ECO:0000256" key="9">
    <source>
        <dbReference type="ARBA" id="ARBA00052092"/>
    </source>
</evidence>
<protein>
    <recommendedName>
        <fullName evidence="4">Histidinol-phosphatase</fullName>
        <ecNumber evidence="3">3.1.3.15</ecNumber>
    </recommendedName>
    <alternativeName>
        <fullName evidence="8">Histidinol-phosphate phosphatase</fullName>
    </alternativeName>
</protein>
<dbReference type="GO" id="GO:0004401">
    <property type="term" value="F:histidinol-phosphatase activity"/>
    <property type="evidence" value="ECO:0007669"/>
    <property type="project" value="UniProtKB-EC"/>
</dbReference>
<keyword evidence="7" id="KW-0460">Magnesium</keyword>
<evidence type="ECO:0000256" key="6">
    <source>
        <dbReference type="ARBA" id="ARBA00022801"/>
    </source>
</evidence>
<evidence type="ECO:0000256" key="5">
    <source>
        <dbReference type="ARBA" id="ARBA00022723"/>
    </source>
</evidence>
<name>A0A095SG77_9GAMM</name>
<dbReference type="PANTHER" id="PTHR43344:SF13">
    <property type="entry name" value="PHOSPHATASE RV3661-RELATED"/>
    <property type="match status" value="1"/>
</dbReference>
<dbReference type="InterPro" id="IPR023214">
    <property type="entry name" value="HAD_sf"/>
</dbReference>
<dbReference type="SUPFAM" id="SSF56784">
    <property type="entry name" value="HAD-like"/>
    <property type="match status" value="1"/>
</dbReference>
<evidence type="ECO:0000256" key="1">
    <source>
        <dbReference type="ARBA" id="ARBA00004970"/>
    </source>
</evidence>
<accession>A0A095SG77</accession>
<comment type="caution">
    <text evidence="11">The sequence shown here is derived from an EMBL/GenBank/DDBJ whole genome shotgun (WGS) entry which is preliminary data.</text>
</comment>
<dbReference type="EC" id="3.1.3.15" evidence="3"/>
<evidence type="ECO:0000256" key="4">
    <source>
        <dbReference type="ARBA" id="ARBA00021697"/>
    </source>
</evidence>
<dbReference type="NCBIfam" id="TIGR01488">
    <property type="entry name" value="HAD-SF-IB"/>
    <property type="match status" value="1"/>
</dbReference>
<dbReference type="OrthoDB" id="9784466at2"/>
<dbReference type="FunFam" id="3.40.50.1000:FF:000025">
    <property type="entry name" value="HAD hydrolase, family IB"/>
    <property type="match status" value="1"/>
</dbReference>
<gene>
    <name evidence="11" type="ORF">Y5S_03183</name>
</gene>
<comment type="function">
    <text evidence="10">Catalyzes the dephosphorylation of histidinol-phosphate to histidinol, the direct precursor of histidine.</text>
</comment>
<comment type="pathway">
    <text evidence="1">Amino-acid biosynthesis; L-histidine biosynthesis; L-histidine from 5-phospho-alpha-D-ribose 1-diphosphate: step 8/9.</text>
</comment>
<dbReference type="PANTHER" id="PTHR43344">
    <property type="entry name" value="PHOSPHOSERINE PHOSPHATASE"/>
    <property type="match status" value="1"/>
</dbReference>